<dbReference type="GO" id="GO:0008137">
    <property type="term" value="F:NADH dehydrogenase (ubiquinone) activity"/>
    <property type="evidence" value="ECO:0007669"/>
    <property type="project" value="UniProtKB-EC"/>
</dbReference>
<geneLocation type="mitochondrion" evidence="20"/>
<feature type="transmembrane region" description="Helical" evidence="18">
    <location>
        <begin position="235"/>
        <end position="256"/>
    </location>
</feature>
<dbReference type="PANTHER" id="PTHR46552:SF1">
    <property type="entry name" value="NADH-UBIQUINONE OXIDOREDUCTASE CHAIN 2"/>
    <property type="match status" value="1"/>
</dbReference>
<accession>A0A346RK31</accession>
<feature type="transmembrane region" description="Helical" evidence="18">
    <location>
        <begin position="59"/>
        <end position="78"/>
    </location>
</feature>
<evidence type="ECO:0000313" key="20">
    <source>
        <dbReference type="EMBL" id="AXS66428.1"/>
    </source>
</evidence>
<dbReference type="InterPro" id="IPR001750">
    <property type="entry name" value="ND/Mrp_TM"/>
</dbReference>
<comment type="catalytic activity">
    <reaction evidence="17 18">
        <text>a ubiquinone + NADH + 5 H(+)(in) = a ubiquinol + NAD(+) + 4 H(+)(out)</text>
        <dbReference type="Rhea" id="RHEA:29091"/>
        <dbReference type="Rhea" id="RHEA-COMP:9565"/>
        <dbReference type="Rhea" id="RHEA-COMP:9566"/>
        <dbReference type="ChEBI" id="CHEBI:15378"/>
        <dbReference type="ChEBI" id="CHEBI:16389"/>
        <dbReference type="ChEBI" id="CHEBI:17976"/>
        <dbReference type="ChEBI" id="CHEBI:57540"/>
        <dbReference type="ChEBI" id="CHEBI:57945"/>
        <dbReference type="EC" id="7.1.1.2"/>
    </reaction>
</comment>
<evidence type="ECO:0000256" key="10">
    <source>
        <dbReference type="ARBA" id="ARBA00022967"/>
    </source>
</evidence>
<gene>
    <name evidence="20" type="primary">nad2</name>
</gene>
<evidence type="ECO:0000256" key="14">
    <source>
        <dbReference type="ARBA" id="ARBA00023075"/>
    </source>
</evidence>
<dbReference type="GO" id="GO:0005743">
    <property type="term" value="C:mitochondrial inner membrane"/>
    <property type="evidence" value="ECO:0007669"/>
    <property type="project" value="UniProtKB-SubCell"/>
</dbReference>
<keyword evidence="12 18" id="KW-1133">Transmembrane helix</keyword>
<feature type="transmembrane region" description="Helical" evidence="18">
    <location>
        <begin position="90"/>
        <end position="113"/>
    </location>
</feature>
<dbReference type="InterPro" id="IPR050175">
    <property type="entry name" value="Complex_I_Subunit_2"/>
</dbReference>
<feature type="transmembrane region" description="Helical" evidence="18">
    <location>
        <begin position="196"/>
        <end position="214"/>
    </location>
</feature>
<evidence type="ECO:0000256" key="3">
    <source>
        <dbReference type="ARBA" id="ARBA00007012"/>
    </source>
</evidence>
<dbReference type="AlphaFoldDB" id="A0A346RK31"/>
<evidence type="ECO:0000256" key="15">
    <source>
        <dbReference type="ARBA" id="ARBA00023128"/>
    </source>
</evidence>
<dbReference type="PRINTS" id="PR01436">
    <property type="entry name" value="NADHDHGNASE2"/>
</dbReference>
<evidence type="ECO:0000256" key="4">
    <source>
        <dbReference type="ARBA" id="ARBA00012944"/>
    </source>
</evidence>
<comment type="subcellular location">
    <subcellularLocation>
        <location evidence="2 18">Mitochondrion inner membrane</location>
        <topology evidence="2 18">Multi-pass membrane protein</topology>
    </subcellularLocation>
</comment>
<keyword evidence="6" id="KW-0813">Transport</keyword>
<evidence type="ECO:0000256" key="18">
    <source>
        <dbReference type="RuleBase" id="RU003403"/>
    </source>
</evidence>
<evidence type="ECO:0000256" key="13">
    <source>
        <dbReference type="ARBA" id="ARBA00023027"/>
    </source>
</evidence>
<comment type="function">
    <text evidence="1">Core subunit of the mitochondrial membrane respiratory chain NADH dehydrogenase (Complex I) that is believed to belong to the minimal assembly required for catalysis. Complex I functions in the transfer of electrons from NADH to the respiratory chain. The immediate electron acceptor for the enzyme is believed to be ubiquinone.</text>
</comment>
<evidence type="ECO:0000256" key="12">
    <source>
        <dbReference type="ARBA" id="ARBA00022989"/>
    </source>
</evidence>
<proteinExistence type="inferred from homology"/>
<keyword evidence="7 18" id="KW-0679">Respiratory chain</keyword>
<dbReference type="GO" id="GO:0006120">
    <property type="term" value="P:mitochondrial electron transport, NADH to ubiquinone"/>
    <property type="evidence" value="ECO:0007669"/>
    <property type="project" value="InterPro"/>
</dbReference>
<evidence type="ECO:0000256" key="7">
    <source>
        <dbReference type="ARBA" id="ARBA00022660"/>
    </source>
</evidence>
<keyword evidence="16 18" id="KW-0472">Membrane</keyword>
<keyword evidence="14 18" id="KW-0830">Ubiquinone</keyword>
<sequence length="336" mass="39322">MLNFYKILFFMSMIFGTLMTISSYTWLSMWMGLEINLLSIIPLLKDKDNLFPSEAALKYFITQALASSILLFSIILSLNLKEYFLENKDFLMMIFSSALFIKMGAAPFHSWFPEVMNGLNWNYSMVLLTWQKIAPMIILLLNFKISSYLMSIIILSTIFSGIQGLNQIDLRKILAYSSINHISWMISSMINSQTIWMMYFLIYSIISLNIIYIFKKLNIFLITQVFLIMNKNKNFKFFCFMNFLSLGGLPPFLGFFPKWLIINNLIINQMYFLSILLIMFTMIPLFFYTRLIFSSLMINLNESKIFLPISLNFFMMLFNVISLSGLIFCTLILNLT</sequence>
<feature type="transmembrane region" description="Helical" evidence="18">
    <location>
        <begin position="305"/>
        <end position="333"/>
    </location>
</feature>
<evidence type="ECO:0000256" key="17">
    <source>
        <dbReference type="ARBA" id="ARBA00049551"/>
    </source>
</evidence>
<evidence type="ECO:0000256" key="9">
    <source>
        <dbReference type="ARBA" id="ARBA00022792"/>
    </source>
</evidence>
<name>A0A346RK31_9CUCU</name>
<evidence type="ECO:0000256" key="6">
    <source>
        <dbReference type="ARBA" id="ARBA00022448"/>
    </source>
</evidence>
<evidence type="ECO:0000259" key="19">
    <source>
        <dbReference type="Pfam" id="PF00361"/>
    </source>
</evidence>
<keyword evidence="10 18" id="KW-1278">Translocase</keyword>
<feature type="transmembrane region" description="Helical" evidence="18">
    <location>
        <begin position="133"/>
        <end position="161"/>
    </location>
</feature>
<dbReference type="PANTHER" id="PTHR46552">
    <property type="entry name" value="NADH-UBIQUINONE OXIDOREDUCTASE CHAIN 2"/>
    <property type="match status" value="1"/>
</dbReference>
<dbReference type="InterPro" id="IPR003917">
    <property type="entry name" value="NADH_UbQ_OxRdtase_chain2"/>
</dbReference>
<comment type="function">
    <text evidence="18">Core subunit of the mitochondrial membrane respiratory chain NADH dehydrogenase (Complex I) which catalyzes electron transfer from NADH through the respiratory chain, using ubiquinone as an electron acceptor. Essential for the catalytic activity and assembly of complex I.</text>
</comment>
<feature type="transmembrane region" description="Helical" evidence="18">
    <location>
        <begin position="7"/>
        <end position="27"/>
    </location>
</feature>
<keyword evidence="15 18" id="KW-0496">Mitochondrion</keyword>
<evidence type="ECO:0000256" key="5">
    <source>
        <dbReference type="ARBA" id="ARBA00021008"/>
    </source>
</evidence>
<keyword evidence="13 18" id="KW-0520">NAD</keyword>
<evidence type="ECO:0000256" key="2">
    <source>
        <dbReference type="ARBA" id="ARBA00004448"/>
    </source>
</evidence>
<comment type="similarity">
    <text evidence="3 18">Belongs to the complex I subunit 2 family.</text>
</comment>
<evidence type="ECO:0000256" key="8">
    <source>
        <dbReference type="ARBA" id="ARBA00022692"/>
    </source>
</evidence>
<dbReference type="EC" id="7.1.1.2" evidence="4 18"/>
<evidence type="ECO:0000256" key="1">
    <source>
        <dbReference type="ARBA" id="ARBA00003257"/>
    </source>
</evidence>
<reference evidence="20" key="1">
    <citation type="journal article" date="2018" name="J. ISSAAS">
        <title>The contribution of mitochondrial metagenomics to large-scale data mining and phylogenetic analysis of Coleoptera.</title>
        <authorList>
            <person name="Miller K."/>
            <person name="Linard B."/>
            <person name="Motyka M."/>
            <person name="Bocek M."/>
            <person name="Vogler A.P."/>
        </authorList>
    </citation>
    <scope>NUCLEOTIDE SEQUENCE</scope>
</reference>
<protein>
    <recommendedName>
        <fullName evidence="5 18">NADH-ubiquinone oxidoreductase chain 2</fullName>
        <ecNumber evidence="4 18">7.1.1.2</ecNumber>
    </recommendedName>
</protein>
<feature type="domain" description="NADH:quinone oxidoreductase/Mrp antiporter transmembrane" evidence="19">
    <location>
        <begin position="23"/>
        <end position="280"/>
    </location>
</feature>
<dbReference type="EMBL" id="MG193508">
    <property type="protein sequence ID" value="AXS66428.1"/>
    <property type="molecule type" value="Genomic_DNA"/>
</dbReference>
<evidence type="ECO:0000256" key="16">
    <source>
        <dbReference type="ARBA" id="ARBA00023136"/>
    </source>
</evidence>
<keyword evidence="11 18" id="KW-0249">Electron transport</keyword>
<evidence type="ECO:0000256" key="11">
    <source>
        <dbReference type="ARBA" id="ARBA00022982"/>
    </source>
</evidence>
<organism evidence="20">
    <name type="scientific">Chrysomeloidea sp. 3 KM-2017</name>
    <dbReference type="NCBI Taxonomy" id="2219297"/>
    <lineage>
        <taxon>Eukaryota</taxon>
        <taxon>Metazoa</taxon>
        <taxon>Ecdysozoa</taxon>
        <taxon>Arthropoda</taxon>
        <taxon>Hexapoda</taxon>
        <taxon>Insecta</taxon>
        <taxon>Pterygota</taxon>
        <taxon>Neoptera</taxon>
        <taxon>Endopterygota</taxon>
        <taxon>Coleoptera</taxon>
        <taxon>Polyphaga</taxon>
        <taxon>Cucujiformia</taxon>
        <taxon>Chrysomeloidea</taxon>
    </lineage>
</organism>
<keyword evidence="9 18" id="KW-0999">Mitochondrion inner membrane</keyword>
<feature type="transmembrane region" description="Helical" evidence="18">
    <location>
        <begin position="271"/>
        <end position="293"/>
    </location>
</feature>
<dbReference type="Pfam" id="PF00361">
    <property type="entry name" value="Proton_antipo_M"/>
    <property type="match status" value="1"/>
</dbReference>
<keyword evidence="8 18" id="KW-0812">Transmembrane</keyword>